<feature type="transmembrane region" description="Helical" evidence="1">
    <location>
        <begin position="41"/>
        <end position="60"/>
    </location>
</feature>
<dbReference type="Proteomes" id="UP001468095">
    <property type="component" value="Unassembled WGS sequence"/>
</dbReference>
<accession>A0ABU9MI43</accession>
<name>A0ABU9MI43_9GAMM</name>
<keyword evidence="1" id="KW-1133">Transmembrane helix</keyword>
<keyword evidence="1" id="KW-0812">Transmembrane</keyword>
<proteinExistence type="predicted"/>
<evidence type="ECO:0000313" key="2">
    <source>
        <dbReference type="EMBL" id="MEL7695767.1"/>
    </source>
</evidence>
<keyword evidence="3" id="KW-1185">Reference proteome</keyword>
<evidence type="ECO:0000313" key="3">
    <source>
        <dbReference type="Proteomes" id="UP001468095"/>
    </source>
</evidence>
<organism evidence="2 3">
    <name type="scientific">Pantoea brenneri</name>
    <dbReference type="NCBI Taxonomy" id="472694"/>
    <lineage>
        <taxon>Bacteria</taxon>
        <taxon>Pseudomonadati</taxon>
        <taxon>Pseudomonadota</taxon>
        <taxon>Gammaproteobacteria</taxon>
        <taxon>Enterobacterales</taxon>
        <taxon>Erwiniaceae</taxon>
        <taxon>Pantoea</taxon>
    </lineage>
</organism>
<keyword evidence="1" id="KW-0472">Membrane</keyword>
<evidence type="ECO:0000256" key="1">
    <source>
        <dbReference type="SAM" id="Phobius"/>
    </source>
</evidence>
<evidence type="ECO:0008006" key="4">
    <source>
        <dbReference type="Google" id="ProtNLM"/>
    </source>
</evidence>
<sequence length="277" mass="32584">MISKIYNLFVKLSLMVLLVLSLWLVITAALKKDVGNLSDWISASCNIVMAYAAYRAFVFAKDYFSDFIKKDGYELIKNLQLELIPKYRDNLNFSSLNVLDIEVPSYVNGDVGVFQDEEEISYLPQTLPVDLKNLETRFKEGRRLEKEIRETLQSLEIYGWEMVPKKKQELFDAFLIGKVLFNTVHSITIYLSEILEREAPDFSPRFDNDFIQRHDPVKPTSPPRYQDVDVLVEKIIFFQKQLCDPEIDTPYVRTIRGIEKYFQDGRHLKNYFRYTRD</sequence>
<protein>
    <recommendedName>
        <fullName evidence="4">DUF4760 domain-containing protein</fullName>
    </recommendedName>
</protein>
<comment type="caution">
    <text evidence="2">The sequence shown here is derived from an EMBL/GenBank/DDBJ whole genome shotgun (WGS) entry which is preliminary data.</text>
</comment>
<dbReference type="RefSeq" id="WP_031376849.1">
    <property type="nucleotide sequence ID" value="NZ_JBCGBG010000001.1"/>
</dbReference>
<gene>
    <name evidence="2" type="ORF">AABB92_08830</name>
</gene>
<dbReference type="EMBL" id="JBCGBG010000001">
    <property type="protein sequence ID" value="MEL7695767.1"/>
    <property type="molecule type" value="Genomic_DNA"/>
</dbReference>
<reference evidence="2 3" key="1">
    <citation type="submission" date="2024-04" db="EMBL/GenBank/DDBJ databases">
        <authorList>
            <person name="Suleimanova A.D."/>
            <person name="Pudova D.S."/>
            <person name="Shagimardanova E.I."/>
            <person name="Sharipova M.R."/>
        </authorList>
    </citation>
    <scope>NUCLEOTIDE SEQUENCE [LARGE SCALE GENOMIC DNA]</scope>
    <source>
        <strain evidence="2 3">3.1</strain>
    </source>
</reference>